<feature type="domain" description="NADPH-dependent FMN reductase-like" evidence="1">
    <location>
        <begin position="16"/>
        <end position="96"/>
    </location>
</feature>
<protein>
    <submittedName>
        <fullName evidence="3">Flavodoxin family protein</fullName>
    </submittedName>
</protein>
<reference evidence="3" key="3">
    <citation type="submission" date="2024-09" db="EMBL/GenBank/DDBJ databases">
        <authorList>
            <person name="Sun Q."/>
            <person name="Mori K."/>
        </authorList>
    </citation>
    <scope>NUCLEOTIDE SEQUENCE</scope>
    <source>
        <strain evidence="3">NBRC 112440</strain>
    </source>
</reference>
<dbReference type="EMBL" id="JBHSWD010000003">
    <property type="protein sequence ID" value="MFC6592930.1"/>
    <property type="molecule type" value="Genomic_DNA"/>
</dbReference>
<proteinExistence type="predicted"/>
<evidence type="ECO:0000259" key="1">
    <source>
        <dbReference type="Pfam" id="PF03358"/>
    </source>
</evidence>
<reference evidence="3" key="1">
    <citation type="journal article" date="2014" name="Int. J. Syst. Evol. Microbiol.">
        <title>Complete genome of a new Firmicutes species belonging to the dominant human colonic microbiota ('Ruminococcus bicirculans') reveals two chromosomes and a selective capacity to utilize plant glucans.</title>
        <authorList>
            <consortium name="NISC Comparative Sequencing Program"/>
            <person name="Wegmann U."/>
            <person name="Louis P."/>
            <person name="Goesmann A."/>
            <person name="Henrissat B."/>
            <person name="Duncan S.H."/>
            <person name="Flint H.J."/>
        </authorList>
    </citation>
    <scope>NUCLEOTIDE SEQUENCE</scope>
    <source>
        <strain evidence="3">NBRC 112440</strain>
    </source>
</reference>
<evidence type="ECO:0000313" key="4">
    <source>
        <dbReference type="Proteomes" id="UP001596297"/>
    </source>
</evidence>
<evidence type="ECO:0000313" key="2">
    <source>
        <dbReference type="EMBL" id="MFC6592930.1"/>
    </source>
</evidence>
<dbReference type="InterPro" id="IPR029039">
    <property type="entry name" value="Flavoprotein-like_sf"/>
</dbReference>
<accession>A0ABW1YJL3</accession>
<name>A0ABW1YJL3_9DEIO</name>
<dbReference type="EMBL" id="JBHSWD010000003">
    <property type="protein sequence ID" value="MFC6593059.1"/>
    <property type="molecule type" value="Genomic_DNA"/>
</dbReference>
<dbReference type="Proteomes" id="UP001596297">
    <property type="component" value="Unassembled WGS sequence"/>
</dbReference>
<gene>
    <name evidence="2" type="ORF">ACFP81_13585</name>
    <name evidence="3" type="ORF">ACFP81_14280</name>
</gene>
<evidence type="ECO:0000313" key="3">
    <source>
        <dbReference type="EMBL" id="MFC6593059.1"/>
    </source>
</evidence>
<dbReference type="InterPro" id="IPR005025">
    <property type="entry name" value="FMN_Rdtase-like_dom"/>
</dbReference>
<reference evidence="4" key="2">
    <citation type="journal article" date="2019" name="Int. J. Syst. Evol. Microbiol.">
        <title>The Global Catalogue of Microorganisms (GCM) 10K type strain sequencing project: providing services to taxonomists for standard genome sequencing and annotation.</title>
        <authorList>
            <consortium name="The Broad Institute Genomics Platform"/>
            <consortium name="The Broad Institute Genome Sequencing Center for Infectious Disease"/>
            <person name="Wu L."/>
            <person name="Ma J."/>
        </authorList>
    </citation>
    <scope>NUCLEOTIDE SEQUENCE [LARGE SCALE GENOMIC DNA]</scope>
    <source>
        <strain evidence="4">CGMCC 1.15772</strain>
    </source>
</reference>
<keyword evidence="4" id="KW-1185">Reference proteome</keyword>
<comment type="caution">
    <text evidence="3">The sequence shown here is derived from an EMBL/GenBank/DDBJ whole genome shotgun (WGS) entry which is preliminary data.</text>
</comment>
<dbReference type="Pfam" id="PF03358">
    <property type="entry name" value="FMN_red"/>
    <property type="match status" value="1"/>
</dbReference>
<dbReference type="RefSeq" id="WP_380084045.1">
    <property type="nucleotide sequence ID" value="NZ_JBHSWD010000003.1"/>
</dbReference>
<dbReference type="Gene3D" id="3.40.50.360">
    <property type="match status" value="1"/>
</dbReference>
<organism evidence="3 4">
    <name type="scientific">Deinococcus lacus</name>
    <dbReference type="NCBI Taxonomy" id="392561"/>
    <lineage>
        <taxon>Bacteria</taxon>
        <taxon>Thermotogati</taxon>
        <taxon>Deinococcota</taxon>
        <taxon>Deinococci</taxon>
        <taxon>Deinococcales</taxon>
        <taxon>Deinococcaceae</taxon>
        <taxon>Deinococcus</taxon>
    </lineage>
</organism>
<sequence>MPTRPPKSQFAGIQALFINCSLNKDSRQSHTGALMSACSSLMERAGASVETVYALDYSLPPGIYPDMREHGWPQDAWPEKLWPKVKEADILVIGMPL</sequence>
<dbReference type="SUPFAM" id="SSF52218">
    <property type="entry name" value="Flavoproteins"/>
    <property type="match status" value="1"/>
</dbReference>